<evidence type="ECO:0000256" key="1">
    <source>
        <dbReference type="ARBA" id="ARBA00010116"/>
    </source>
</evidence>
<dbReference type="Gene3D" id="2.60.40.10">
    <property type="entry name" value="Immunoglobulins"/>
    <property type="match status" value="3"/>
</dbReference>
<gene>
    <name evidence="3" type="ORF">DKP76_03240</name>
</gene>
<dbReference type="InterPro" id="IPR013783">
    <property type="entry name" value="Ig-like_fold"/>
</dbReference>
<keyword evidence="4" id="KW-1185">Reference proteome</keyword>
<dbReference type="InterPro" id="IPR008964">
    <property type="entry name" value="Invasin/intimin_cell_adhesion"/>
</dbReference>
<organism evidence="3 4">
    <name type="scientific">Falsochrobactrum shanghaiense</name>
    <dbReference type="NCBI Taxonomy" id="2201899"/>
    <lineage>
        <taxon>Bacteria</taxon>
        <taxon>Pseudomonadati</taxon>
        <taxon>Pseudomonadota</taxon>
        <taxon>Alphaproteobacteria</taxon>
        <taxon>Hyphomicrobiales</taxon>
        <taxon>Brucellaceae</taxon>
        <taxon>Falsochrobactrum</taxon>
    </lineage>
</organism>
<feature type="domain" description="Big-1" evidence="2">
    <location>
        <begin position="232"/>
        <end position="334"/>
    </location>
</feature>
<dbReference type="SMART" id="SM00634">
    <property type="entry name" value="BID_1"/>
    <property type="match status" value="3"/>
</dbReference>
<dbReference type="AlphaFoldDB" id="A0A316JWQ0"/>
<dbReference type="PROSITE" id="PS51127">
    <property type="entry name" value="BIG1"/>
    <property type="match status" value="3"/>
</dbReference>
<comment type="similarity">
    <text evidence="1">Belongs to the intimin/invasin family.</text>
</comment>
<dbReference type="Proteomes" id="UP000245865">
    <property type="component" value="Unassembled WGS sequence"/>
</dbReference>
<dbReference type="Pfam" id="PF02369">
    <property type="entry name" value="Big_1"/>
    <property type="match status" value="3"/>
</dbReference>
<reference evidence="3 4" key="1">
    <citation type="submission" date="2018-05" db="EMBL/GenBank/DDBJ databases">
        <title>Comparative genomic sequence analysis between strain HN4 and CCM 8460T (Falsochrobactrum ovis) will provide more evidence to prove that HN4 is a new species of Falsochrobactrum.</title>
        <authorList>
            <person name="Lyu W."/>
            <person name="Sun L."/>
            <person name="Yao L."/>
        </authorList>
    </citation>
    <scope>NUCLEOTIDE SEQUENCE [LARGE SCALE GENOMIC DNA]</scope>
    <source>
        <strain evidence="3 4">HN4</strain>
    </source>
</reference>
<name>A0A316JWQ0_9HYPH</name>
<feature type="domain" description="Big-1" evidence="2">
    <location>
        <begin position="123"/>
        <end position="224"/>
    </location>
</feature>
<dbReference type="SUPFAM" id="SSF49373">
    <property type="entry name" value="Invasin/intimin cell-adhesion fragments"/>
    <property type="match status" value="3"/>
</dbReference>
<sequence length="583" mass="61584">MTNTDASSSNVLPVDAKTTIEMVTDNSVANGNSENIAMASLTNAGDYRGGLFFTFNIKKGNATFVTTGQKTVTVKANPAYIASASFVDTSAETGEIEVYPTVNTALSDKTSYTFGAVPVKKDMISLKATVDYAIADGEDADKVTATLTDANNQPLAMQQLKFELPAGSGATFGPDSSPLIVKTDSTGQATVPVTLKSAQDAIIRVTCSLVTDASITRYIDIHFRAFVKPQLRLTANTTKDNAPANGTDVDTVVATLVDQNNKPVSGVAVLFDISPHNNDVFIQGAPPPQQVVTDVNGKATVNITDKSTLAESITVTASLVSDATVNDSAIVHFQAVVKPQLRLTANATKDNAPANGTDVDTVVATLVDQNNMPVSGVAVLFDISPHNNDVFIQGAPPPQQVVTDANGKATVNITDKSTLAESITVTASLVSDATVNDYTTIHFQVVNPAPPIPPPPPPSGQLSITFRLYRPGITQPIPFPNYQRVGTARAYVFLNDSNGRPAPNSRVYLFVQSIYYVQSRIVGLNGYPITPAPGAYAITDGEGKVQVNIAQWPGPNVSSSPVRLYANFTGQQPVGQFLPITFT</sequence>
<dbReference type="RefSeq" id="WP_109704960.1">
    <property type="nucleotide sequence ID" value="NZ_QGDB01000001.1"/>
</dbReference>
<evidence type="ECO:0000259" key="2">
    <source>
        <dbReference type="PROSITE" id="PS51127"/>
    </source>
</evidence>
<accession>A0A316JWQ0</accession>
<evidence type="ECO:0000313" key="4">
    <source>
        <dbReference type="Proteomes" id="UP000245865"/>
    </source>
</evidence>
<dbReference type="OrthoDB" id="8320584at2"/>
<evidence type="ECO:0000313" key="3">
    <source>
        <dbReference type="EMBL" id="PWL19570.1"/>
    </source>
</evidence>
<feature type="domain" description="Big-1" evidence="2">
    <location>
        <begin position="342"/>
        <end position="444"/>
    </location>
</feature>
<comment type="caution">
    <text evidence="3">The sequence shown here is derived from an EMBL/GenBank/DDBJ whole genome shotgun (WGS) entry which is preliminary data.</text>
</comment>
<proteinExistence type="inferred from homology"/>
<protein>
    <recommendedName>
        <fullName evidence="2">Big-1 domain-containing protein</fullName>
    </recommendedName>
</protein>
<dbReference type="InterPro" id="IPR003344">
    <property type="entry name" value="Big_1_dom"/>
</dbReference>
<dbReference type="EMBL" id="QGDB01000001">
    <property type="protein sequence ID" value="PWL19570.1"/>
    <property type="molecule type" value="Genomic_DNA"/>
</dbReference>